<evidence type="ECO:0000256" key="1">
    <source>
        <dbReference type="SAM" id="MobiDB-lite"/>
    </source>
</evidence>
<gene>
    <name evidence="2" type="ORF">M419DRAFT_5727</name>
</gene>
<dbReference type="EMBL" id="KI911140">
    <property type="protein sequence ID" value="ETS05395.1"/>
    <property type="molecule type" value="Genomic_DNA"/>
</dbReference>
<feature type="compositionally biased region" description="Acidic residues" evidence="1">
    <location>
        <begin position="60"/>
        <end position="71"/>
    </location>
</feature>
<accession>A0A024SIS0</accession>
<dbReference type="AlphaFoldDB" id="A0A024SIS0"/>
<evidence type="ECO:0008006" key="4">
    <source>
        <dbReference type="Google" id="ProtNLM"/>
    </source>
</evidence>
<dbReference type="OrthoDB" id="5232836at2759"/>
<reference evidence="3" key="1">
    <citation type="journal article" date="2013" name="Ind. Biotechnol.">
        <title>Comparative genomics analysis of Trichoderma reesei strains.</title>
        <authorList>
            <person name="Koike H."/>
            <person name="Aerts A."/>
            <person name="LaButti K."/>
            <person name="Grigoriev I.V."/>
            <person name="Baker S.E."/>
        </authorList>
    </citation>
    <scope>NUCLEOTIDE SEQUENCE [LARGE SCALE GENOMIC DNA]</scope>
    <source>
        <strain evidence="3">ATCC 56765 / BCRC 32924 / NRRL 11460 / Rut C-30</strain>
    </source>
</reference>
<protein>
    <recommendedName>
        <fullName evidence="4">Zn(2)-C6 fungal-type domain-containing protein</fullName>
    </recommendedName>
</protein>
<feature type="compositionally biased region" description="Acidic residues" evidence="1">
    <location>
        <begin position="555"/>
        <end position="568"/>
    </location>
</feature>
<dbReference type="Proteomes" id="UP000024376">
    <property type="component" value="Unassembled WGS sequence"/>
</dbReference>
<dbReference type="HOGENOM" id="CLU_322153_0_0_1"/>
<feature type="compositionally biased region" description="Basic residues" evidence="1">
    <location>
        <begin position="48"/>
        <end position="57"/>
    </location>
</feature>
<feature type="region of interest" description="Disordered" evidence="1">
    <location>
        <begin position="1"/>
        <end position="96"/>
    </location>
</feature>
<evidence type="ECO:0000313" key="3">
    <source>
        <dbReference type="Proteomes" id="UP000024376"/>
    </source>
</evidence>
<feature type="region of interest" description="Disordered" evidence="1">
    <location>
        <begin position="538"/>
        <end position="595"/>
    </location>
</feature>
<evidence type="ECO:0000313" key="2">
    <source>
        <dbReference type="EMBL" id="ETS05395.1"/>
    </source>
</evidence>
<feature type="compositionally biased region" description="Gly residues" evidence="1">
    <location>
        <begin position="570"/>
        <end position="580"/>
    </location>
</feature>
<organism evidence="2 3">
    <name type="scientific">Hypocrea jecorina (strain ATCC 56765 / BCRC 32924 / NRRL 11460 / Rut C-30)</name>
    <name type="common">Trichoderma reesei</name>
    <dbReference type="NCBI Taxonomy" id="1344414"/>
    <lineage>
        <taxon>Eukaryota</taxon>
        <taxon>Fungi</taxon>
        <taxon>Dikarya</taxon>
        <taxon>Ascomycota</taxon>
        <taxon>Pezizomycotina</taxon>
        <taxon>Sordariomycetes</taxon>
        <taxon>Hypocreomycetidae</taxon>
        <taxon>Hypocreales</taxon>
        <taxon>Hypocreaceae</taxon>
        <taxon>Trichoderma</taxon>
    </lineage>
</organism>
<sequence>MAPSTRASKPSAEAPYTGRITRSRAASQKQQEQQQKRQRQQQQQAPPKLRRSKRKRAIGADEDDDDDEDKDGDGNDNNVPKDKSPPPKRRRGPNRCKFCGADPVGKDMFQERPCDYTKIWKENYIECQNCADHRSKNPGVQHRCQPPNINKVWRQYGIADPTTYSPAACDACRGDRFEHQCNVDSILGYGCTTTRACREGTCTVNGVPMEKPPRPQANVVRWTRGECQVCENKTKKGTATLGCSWLRDRTTWDRACDYCQAHNLVCMSGGNIVASPAKLTLPKTWALNHQVFDWGFIECRAINPHRRNCKRCLEDGHEHCRVDAGAYGFACNRCAQLGIDCIDSKDDTHYPIFDLARVGIGGFMPFPECSCCTRHGRNCDLQRPCNSCVKHGDECDEFTGVTARYCFNGRLDPPPGPLYYLALGYGPQGVDDPKDGSAIEHWVGPATNVYCMLPNRQKKEYLTALGAHLRARLHPPGAPPHGDVSQGGLLTRRASEITRQQVAALIQAQWPQARPMNQYDVYQEYVDKAQEQVQAVRAGRAGVRLPELPETGGDGGDDGGDDDDDDDNGNGAGNDGGHGGDNNIVVANNGEGGSGDTLMRDAAGFGDEERAHINAAGIAAARALALSAIASPPRPAPTPFEVDGDSSHWLLGYISQENIITNRPDGATAAAPQFRTPWMHMPTQQQFDFDAPLYSSQMMSDVDFHSFNVPVFNPNMDFHPAHFTRNVGFDHFAVPVPDPRMDANINLGSYAVNPEFNPFQVPAPEVEMDVNDINFDDIDIDNINVNNINIDDINTINMADINVNDINVNDIDAITMADIDFNLNGNSYTDFNPTPVTEAVDSADMDIDLDLYTGRPNFDPFQVDDGANTAFDLDPVLNPLAEPEFQVGTNRSVMHQHKG</sequence>
<proteinExistence type="predicted"/>
<name>A0A024SIS0_HYPJR</name>
<dbReference type="KEGG" id="trr:M419DRAFT_5727"/>